<dbReference type="PANTHER" id="PTHR30404">
    <property type="entry name" value="N-ACETYLMURAMOYL-L-ALANINE AMIDASE"/>
    <property type="match status" value="1"/>
</dbReference>
<reference evidence="3" key="1">
    <citation type="submission" date="2020-06" db="EMBL/GenBank/DDBJ databases">
        <title>Insight into the genomes of haloalkaliphilic bacilli from Kenyan soda lakes.</title>
        <authorList>
            <person name="Mwirichia R."/>
            <person name="Villamizar G.C."/>
            <person name="Poehlein A."/>
            <person name="Mugweru J."/>
            <person name="Kipnyargis A."/>
            <person name="Kiplimo D."/>
            <person name="Orwa P."/>
            <person name="Daniel R."/>
        </authorList>
    </citation>
    <scope>NUCLEOTIDE SEQUENCE</scope>
    <source>
        <strain evidence="3">B1096_S55</strain>
    </source>
</reference>
<protein>
    <submittedName>
        <fullName evidence="3">N-acetylmuramoyl-L-alanine amidase</fullName>
    </submittedName>
</protein>
<evidence type="ECO:0000256" key="1">
    <source>
        <dbReference type="ARBA" id="ARBA00022801"/>
    </source>
</evidence>
<dbReference type="GO" id="GO:0030288">
    <property type="term" value="C:outer membrane-bounded periplasmic space"/>
    <property type="evidence" value="ECO:0007669"/>
    <property type="project" value="TreeGrafter"/>
</dbReference>
<dbReference type="InterPro" id="IPR036366">
    <property type="entry name" value="PGBDSf"/>
</dbReference>
<dbReference type="GO" id="GO:0009253">
    <property type="term" value="P:peptidoglycan catabolic process"/>
    <property type="evidence" value="ECO:0007669"/>
    <property type="project" value="InterPro"/>
</dbReference>
<dbReference type="SUPFAM" id="SSF53187">
    <property type="entry name" value="Zn-dependent exopeptidases"/>
    <property type="match status" value="1"/>
</dbReference>
<dbReference type="CDD" id="cd02696">
    <property type="entry name" value="MurNAc-LAA"/>
    <property type="match status" value="1"/>
</dbReference>
<dbReference type="RefSeq" id="WP_257822038.1">
    <property type="nucleotide sequence ID" value="NZ_JABXYM010000001.1"/>
</dbReference>
<keyword evidence="4" id="KW-1185">Reference proteome</keyword>
<dbReference type="InterPro" id="IPR002477">
    <property type="entry name" value="Peptidoglycan-bd-like"/>
</dbReference>
<dbReference type="GO" id="GO:0008745">
    <property type="term" value="F:N-acetylmuramoyl-L-alanine amidase activity"/>
    <property type="evidence" value="ECO:0007669"/>
    <property type="project" value="InterPro"/>
</dbReference>
<sequence>MVRIFIDPGHGGSDSGATGNGLVEKEIVLDIAMRLRELLNMYQGVQINMSREDDSFVSLSERADMANSWNADFFVSIHTNASGGEGFESYIWDGEVPDQTIRYQQVIHEAIINEIDVVDRGMLSANYAVLRETTMSALLTENLFVDNESDAEKLRDDAFLDRIAQGHATGIVNALNLEDNDSNEPDSDQPTNDTIASVQATLNERYGLAIAVDNIFGPETKGALLRGFQTELNVQFNRNIQVDGIWGPETRQAVVNVGRGARGNITWILQAMLYGSGVSPGPVDGIFGPLTENAVRTYQHRLRLRVDGIAGRQTFTALFR</sequence>
<proteinExistence type="predicted"/>
<dbReference type="SUPFAM" id="SSF47090">
    <property type="entry name" value="PGBD-like"/>
    <property type="match status" value="2"/>
</dbReference>
<dbReference type="InterPro" id="IPR036365">
    <property type="entry name" value="PGBD-like_sf"/>
</dbReference>
<dbReference type="Gene3D" id="1.10.101.10">
    <property type="entry name" value="PGBD-like superfamily/PGBD"/>
    <property type="match status" value="2"/>
</dbReference>
<gene>
    <name evidence="3" type="ORF">HXA33_13900</name>
</gene>
<comment type="caution">
    <text evidence="3">The sequence shown here is derived from an EMBL/GenBank/DDBJ whole genome shotgun (WGS) entry which is preliminary data.</text>
</comment>
<dbReference type="Gene3D" id="3.40.630.40">
    <property type="entry name" value="Zn-dependent exopeptidases"/>
    <property type="match status" value="1"/>
</dbReference>
<dbReference type="PANTHER" id="PTHR30404:SF0">
    <property type="entry name" value="N-ACETYLMURAMOYL-L-ALANINE AMIDASE AMIC"/>
    <property type="match status" value="1"/>
</dbReference>
<dbReference type="InterPro" id="IPR050695">
    <property type="entry name" value="N-acetylmuramoyl_amidase_3"/>
</dbReference>
<keyword evidence="1" id="KW-0378">Hydrolase</keyword>
<evidence type="ECO:0000313" key="3">
    <source>
        <dbReference type="EMBL" id="MCR6097640.1"/>
    </source>
</evidence>
<dbReference type="InterPro" id="IPR002508">
    <property type="entry name" value="MurNAc-LAA_cat"/>
</dbReference>
<dbReference type="Proteomes" id="UP001057753">
    <property type="component" value="Unassembled WGS sequence"/>
</dbReference>
<dbReference type="AlphaFoldDB" id="A0A9Q4B3U5"/>
<dbReference type="EMBL" id="JABXYM010000001">
    <property type="protein sequence ID" value="MCR6097640.1"/>
    <property type="molecule type" value="Genomic_DNA"/>
</dbReference>
<organism evidence="3 4">
    <name type="scientific">Salipaludibacillus agaradhaerens</name>
    <name type="common">Bacillus agaradhaerens</name>
    <dbReference type="NCBI Taxonomy" id="76935"/>
    <lineage>
        <taxon>Bacteria</taxon>
        <taxon>Bacillati</taxon>
        <taxon>Bacillota</taxon>
        <taxon>Bacilli</taxon>
        <taxon>Bacillales</taxon>
        <taxon>Bacillaceae</taxon>
    </lineage>
</organism>
<evidence type="ECO:0000313" key="4">
    <source>
        <dbReference type="Proteomes" id="UP001057753"/>
    </source>
</evidence>
<name>A0A9Q4B3U5_SALAG</name>
<accession>A0A9Q4B3U5</accession>
<evidence type="ECO:0000259" key="2">
    <source>
        <dbReference type="SMART" id="SM00646"/>
    </source>
</evidence>
<dbReference type="SMART" id="SM00646">
    <property type="entry name" value="Ami_3"/>
    <property type="match status" value="1"/>
</dbReference>
<dbReference type="Pfam" id="PF01520">
    <property type="entry name" value="Amidase_3"/>
    <property type="match status" value="1"/>
</dbReference>
<feature type="domain" description="MurNAc-LAA" evidence="2">
    <location>
        <begin position="63"/>
        <end position="172"/>
    </location>
</feature>
<dbReference type="Pfam" id="PF01471">
    <property type="entry name" value="PG_binding_1"/>
    <property type="match status" value="2"/>
</dbReference>